<name>A0ACA9R9D8_9GLOM</name>
<feature type="non-terminal residue" evidence="1">
    <location>
        <position position="1"/>
    </location>
</feature>
<accession>A0ACA9R9D8</accession>
<dbReference type="Proteomes" id="UP000789920">
    <property type="component" value="Unassembled WGS sequence"/>
</dbReference>
<sequence length="109" mass="12367">IFTTITNIEAYKEMFISFFNYIEILTSQKLQFQHIHNTGLGCIVVDLDLAQAKGLGKALKTINPSKKKKNIWNILLNHNSTLFDTNIVETAYASINREGTKLKLRVAII</sequence>
<feature type="non-terminal residue" evidence="1">
    <location>
        <position position="109"/>
    </location>
</feature>
<organism evidence="1 2">
    <name type="scientific">Racocetra persica</name>
    <dbReference type="NCBI Taxonomy" id="160502"/>
    <lineage>
        <taxon>Eukaryota</taxon>
        <taxon>Fungi</taxon>
        <taxon>Fungi incertae sedis</taxon>
        <taxon>Mucoromycota</taxon>
        <taxon>Glomeromycotina</taxon>
        <taxon>Glomeromycetes</taxon>
        <taxon>Diversisporales</taxon>
        <taxon>Gigasporaceae</taxon>
        <taxon>Racocetra</taxon>
    </lineage>
</organism>
<dbReference type="EMBL" id="CAJVQC010046553">
    <property type="protein sequence ID" value="CAG8783218.1"/>
    <property type="molecule type" value="Genomic_DNA"/>
</dbReference>
<evidence type="ECO:0000313" key="1">
    <source>
        <dbReference type="EMBL" id="CAG8783218.1"/>
    </source>
</evidence>
<keyword evidence="2" id="KW-1185">Reference proteome</keyword>
<reference evidence="1" key="1">
    <citation type="submission" date="2021-06" db="EMBL/GenBank/DDBJ databases">
        <authorList>
            <person name="Kallberg Y."/>
            <person name="Tangrot J."/>
            <person name="Rosling A."/>
        </authorList>
    </citation>
    <scope>NUCLEOTIDE SEQUENCE</scope>
    <source>
        <strain evidence="1">MA461A</strain>
    </source>
</reference>
<evidence type="ECO:0000313" key="2">
    <source>
        <dbReference type="Proteomes" id="UP000789920"/>
    </source>
</evidence>
<protein>
    <submittedName>
        <fullName evidence="1">34516_t:CDS:1</fullName>
    </submittedName>
</protein>
<proteinExistence type="predicted"/>
<comment type="caution">
    <text evidence="1">The sequence shown here is derived from an EMBL/GenBank/DDBJ whole genome shotgun (WGS) entry which is preliminary data.</text>
</comment>
<gene>
    <name evidence="1" type="ORF">RPERSI_LOCUS17913</name>
</gene>